<dbReference type="InterPro" id="IPR002328">
    <property type="entry name" value="ADH_Zn_CS"/>
</dbReference>
<dbReference type="InterPro" id="IPR013154">
    <property type="entry name" value="ADH-like_N"/>
</dbReference>
<dbReference type="InterPro" id="IPR020843">
    <property type="entry name" value="ER"/>
</dbReference>
<evidence type="ECO:0000256" key="3">
    <source>
        <dbReference type="ARBA" id="ARBA00013190"/>
    </source>
</evidence>
<evidence type="ECO:0000313" key="11">
    <source>
        <dbReference type="EMBL" id="MFC5730844.1"/>
    </source>
</evidence>
<dbReference type="Gene3D" id="3.40.50.720">
    <property type="entry name" value="NAD(P)-binding Rossmann-like Domain"/>
    <property type="match status" value="1"/>
</dbReference>
<evidence type="ECO:0000256" key="5">
    <source>
        <dbReference type="ARBA" id="ARBA00022833"/>
    </source>
</evidence>
<keyword evidence="12" id="KW-1185">Reference proteome</keyword>
<dbReference type="EMBL" id="JBHSNS010000011">
    <property type="protein sequence ID" value="MFC5730844.1"/>
    <property type="molecule type" value="Genomic_DNA"/>
</dbReference>
<keyword evidence="6" id="KW-0560">Oxidoreductase</keyword>
<evidence type="ECO:0000256" key="6">
    <source>
        <dbReference type="ARBA" id="ARBA00023002"/>
    </source>
</evidence>
<reference evidence="12" key="1">
    <citation type="journal article" date="2019" name="Int. J. Syst. Evol. Microbiol.">
        <title>The Global Catalogue of Microorganisms (GCM) 10K type strain sequencing project: providing services to taxonomists for standard genome sequencing and annotation.</title>
        <authorList>
            <consortium name="The Broad Institute Genomics Platform"/>
            <consortium name="The Broad Institute Genome Sequencing Center for Infectious Disease"/>
            <person name="Wu L."/>
            <person name="Ma J."/>
        </authorList>
    </citation>
    <scope>NUCLEOTIDE SEQUENCE [LARGE SCALE GENOMIC DNA]</scope>
    <source>
        <strain evidence="12">YIM 94188</strain>
    </source>
</reference>
<feature type="domain" description="Enoyl reductase (ER)" evidence="10">
    <location>
        <begin position="10"/>
        <end position="346"/>
    </location>
</feature>
<dbReference type="SMART" id="SM00829">
    <property type="entry name" value="PKS_ER"/>
    <property type="match status" value="1"/>
</dbReference>
<comment type="catalytic activity">
    <reaction evidence="7">
        <text>a secondary alcohol + NAD(+) = a ketone + NADH + H(+)</text>
        <dbReference type="Rhea" id="RHEA:10740"/>
        <dbReference type="ChEBI" id="CHEBI:15378"/>
        <dbReference type="ChEBI" id="CHEBI:17087"/>
        <dbReference type="ChEBI" id="CHEBI:35681"/>
        <dbReference type="ChEBI" id="CHEBI:57540"/>
        <dbReference type="ChEBI" id="CHEBI:57945"/>
        <dbReference type="EC" id="1.1.1.1"/>
    </reaction>
</comment>
<dbReference type="EC" id="1.1.1.1" evidence="3"/>
<evidence type="ECO:0000259" key="10">
    <source>
        <dbReference type="SMART" id="SM00829"/>
    </source>
</evidence>
<comment type="catalytic activity">
    <reaction evidence="8">
        <text>a primary alcohol + NAD(+) = an aldehyde + NADH + H(+)</text>
        <dbReference type="Rhea" id="RHEA:10736"/>
        <dbReference type="ChEBI" id="CHEBI:15378"/>
        <dbReference type="ChEBI" id="CHEBI:15734"/>
        <dbReference type="ChEBI" id="CHEBI:17478"/>
        <dbReference type="ChEBI" id="CHEBI:57540"/>
        <dbReference type="ChEBI" id="CHEBI:57945"/>
        <dbReference type="EC" id="1.1.1.1"/>
    </reaction>
</comment>
<evidence type="ECO:0000256" key="8">
    <source>
        <dbReference type="ARBA" id="ARBA00049243"/>
    </source>
</evidence>
<dbReference type="PANTHER" id="PTHR42940">
    <property type="entry name" value="ALCOHOL DEHYDROGENASE 1-RELATED"/>
    <property type="match status" value="1"/>
</dbReference>
<dbReference type="Gene3D" id="3.90.180.10">
    <property type="entry name" value="Medium-chain alcohol dehydrogenases, catalytic domain"/>
    <property type="match status" value="1"/>
</dbReference>
<dbReference type="Pfam" id="PF08240">
    <property type="entry name" value="ADH_N"/>
    <property type="match status" value="1"/>
</dbReference>
<accession>A0ABW0ZIQ5</accession>
<protein>
    <recommendedName>
        <fullName evidence="3">alcohol dehydrogenase</fullName>
        <ecNumber evidence="3">1.1.1.1</ecNumber>
    </recommendedName>
</protein>
<dbReference type="InterPro" id="IPR036291">
    <property type="entry name" value="NAD(P)-bd_dom_sf"/>
</dbReference>
<evidence type="ECO:0000256" key="7">
    <source>
        <dbReference type="ARBA" id="ARBA00049164"/>
    </source>
</evidence>
<evidence type="ECO:0000256" key="4">
    <source>
        <dbReference type="ARBA" id="ARBA00022723"/>
    </source>
</evidence>
<gene>
    <name evidence="11" type="ORF">ACFPQB_18125</name>
</gene>
<organism evidence="11 12">
    <name type="scientific">Nocardioides vastitatis</name>
    <dbReference type="NCBI Taxonomy" id="2568655"/>
    <lineage>
        <taxon>Bacteria</taxon>
        <taxon>Bacillati</taxon>
        <taxon>Actinomycetota</taxon>
        <taxon>Actinomycetes</taxon>
        <taxon>Propionibacteriales</taxon>
        <taxon>Nocardioidaceae</taxon>
        <taxon>Nocardioides</taxon>
    </lineage>
</organism>
<keyword evidence="4 9" id="KW-0479">Metal-binding</keyword>
<evidence type="ECO:0000256" key="2">
    <source>
        <dbReference type="ARBA" id="ARBA00008072"/>
    </source>
</evidence>
<dbReference type="InterPro" id="IPR013149">
    <property type="entry name" value="ADH-like_C"/>
</dbReference>
<name>A0ABW0ZIQ5_9ACTN</name>
<dbReference type="PANTHER" id="PTHR42940:SF8">
    <property type="entry name" value="VACUOLAR PROTEIN SORTING-ASSOCIATED PROTEIN 11"/>
    <property type="match status" value="1"/>
</dbReference>
<dbReference type="SUPFAM" id="SSF50129">
    <property type="entry name" value="GroES-like"/>
    <property type="match status" value="1"/>
</dbReference>
<evidence type="ECO:0000313" key="12">
    <source>
        <dbReference type="Proteomes" id="UP001596072"/>
    </source>
</evidence>
<keyword evidence="5 9" id="KW-0862">Zinc</keyword>
<comment type="cofactor">
    <cofactor evidence="1 9">
        <name>Zn(2+)</name>
        <dbReference type="ChEBI" id="CHEBI:29105"/>
    </cofactor>
</comment>
<dbReference type="PROSITE" id="PS00059">
    <property type="entry name" value="ADH_ZINC"/>
    <property type="match status" value="1"/>
</dbReference>
<evidence type="ECO:0000256" key="9">
    <source>
        <dbReference type="RuleBase" id="RU361277"/>
    </source>
</evidence>
<dbReference type="Pfam" id="PF00107">
    <property type="entry name" value="ADH_zinc_N"/>
    <property type="match status" value="1"/>
</dbReference>
<evidence type="ECO:0000256" key="1">
    <source>
        <dbReference type="ARBA" id="ARBA00001947"/>
    </source>
</evidence>
<comment type="caution">
    <text evidence="11">The sequence shown here is derived from an EMBL/GenBank/DDBJ whole genome shotgun (WGS) entry which is preliminary data.</text>
</comment>
<dbReference type="InterPro" id="IPR011032">
    <property type="entry name" value="GroES-like_sf"/>
</dbReference>
<dbReference type="Proteomes" id="UP001596072">
    <property type="component" value="Unassembled WGS sequence"/>
</dbReference>
<sequence length="354" mass="36884">MKALRLESWHSAPVLRDVPVPAPRAGEVVVQVGGAGACHSDLHLMRDFSEGQLPWGPPFTLGHENAGWVHAVGDSVHGLEPGEAVAVVGAWGCGSCPRCLAGLETYCDHPERARPPGGGAGLGLDGGMAEFLLVPSSRHLVPLPAGLDPVHAAPLTDAGLTPYHAIRRSREKLAPGSTAVVIGIGGLGHLGVQILRATTAARIVAVDSRASARELAKRCGADLVLEPGEHLAQAVREASDGLAADVVLDFVGSDETLASAVACARQLADITIVGLGGGSFPFSFFNVPYEASIQTTYWGNRGELVEVLDLAARGLLHADVTTFGLEEAPLAYDQLRDGKVNGRAVVVPNTEYRP</sequence>
<dbReference type="CDD" id="cd05284">
    <property type="entry name" value="arabinose_DH_like"/>
    <property type="match status" value="1"/>
</dbReference>
<dbReference type="SUPFAM" id="SSF51735">
    <property type="entry name" value="NAD(P)-binding Rossmann-fold domains"/>
    <property type="match status" value="1"/>
</dbReference>
<dbReference type="RefSeq" id="WP_136432132.1">
    <property type="nucleotide sequence ID" value="NZ_JBHSNS010000011.1"/>
</dbReference>
<proteinExistence type="inferred from homology"/>
<comment type="similarity">
    <text evidence="2 9">Belongs to the zinc-containing alcohol dehydrogenase family.</text>
</comment>